<dbReference type="EMBL" id="CM056818">
    <property type="protein sequence ID" value="KAJ8621798.1"/>
    <property type="molecule type" value="Genomic_DNA"/>
</dbReference>
<proteinExistence type="predicted"/>
<dbReference type="Proteomes" id="UP001234297">
    <property type="component" value="Chromosome 10"/>
</dbReference>
<accession>A0ACC2KL88</accession>
<evidence type="ECO:0000313" key="2">
    <source>
        <dbReference type="Proteomes" id="UP001234297"/>
    </source>
</evidence>
<reference evidence="1 2" key="1">
    <citation type="journal article" date="2022" name="Hortic Res">
        <title>A haplotype resolved chromosomal level avocado genome allows analysis of novel avocado genes.</title>
        <authorList>
            <person name="Nath O."/>
            <person name="Fletcher S.J."/>
            <person name="Hayward A."/>
            <person name="Shaw L.M."/>
            <person name="Masouleh A.K."/>
            <person name="Furtado A."/>
            <person name="Henry R.J."/>
            <person name="Mitter N."/>
        </authorList>
    </citation>
    <scope>NUCLEOTIDE SEQUENCE [LARGE SCALE GENOMIC DNA]</scope>
    <source>
        <strain evidence="2">cv. Hass</strain>
    </source>
</reference>
<organism evidence="1 2">
    <name type="scientific">Persea americana</name>
    <name type="common">Avocado</name>
    <dbReference type="NCBI Taxonomy" id="3435"/>
    <lineage>
        <taxon>Eukaryota</taxon>
        <taxon>Viridiplantae</taxon>
        <taxon>Streptophyta</taxon>
        <taxon>Embryophyta</taxon>
        <taxon>Tracheophyta</taxon>
        <taxon>Spermatophyta</taxon>
        <taxon>Magnoliopsida</taxon>
        <taxon>Magnoliidae</taxon>
        <taxon>Laurales</taxon>
        <taxon>Lauraceae</taxon>
        <taxon>Persea</taxon>
    </lineage>
</organism>
<gene>
    <name evidence="1" type="ORF">MRB53_030327</name>
</gene>
<keyword evidence="2" id="KW-1185">Reference proteome</keyword>
<comment type="caution">
    <text evidence="1">The sequence shown here is derived from an EMBL/GenBank/DDBJ whole genome shotgun (WGS) entry which is preliminary data.</text>
</comment>
<sequence>MNHWGGRGGLIFRTEEAALCSWWNELEAKLNTILPMSFTFSLYLLQGASLASQWGFLALLVRIILERSVFQLFRMTRDVAPRIGYQKPTLIESSFFPALQGEPGKMSASDPNSAIYVTDSAIDISNKVKKYAFSCGQDSIDNHRKYGANL</sequence>
<evidence type="ECO:0000313" key="1">
    <source>
        <dbReference type="EMBL" id="KAJ8621798.1"/>
    </source>
</evidence>
<name>A0ACC2KL88_PERAE</name>
<protein>
    <submittedName>
        <fullName evidence="1">Uncharacterized protein</fullName>
    </submittedName>
</protein>